<accession>A0A3G5A2W5</accession>
<evidence type="ECO:0000313" key="1">
    <source>
        <dbReference type="EMBL" id="AYV81480.1"/>
    </source>
</evidence>
<sequence length="198" mass="23291">MAAAVSLLDTEVAIGQPHTVEWKTRDKLLEVASRSAFRSDVYMGYYRSAGFDKKKPYYLDWESRDVHELLNALRDTSVLDREKLSKNACGLAEFLMVDFESYQKKIELEKQSYVDMLTTIAVAVMARSSLYKCIAFIPEHQEMFNCVKLIPEAYSIEKMFKYSHNVPLMQEERYKWEWVRCEHRILGLYMARNRLEAM</sequence>
<protein>
    <submittedName>
        <fullName evidence="1">Uncharacterized protein</fullName>
    </submittedName>
</protein>
<proteinExistence type="predicted"/>
<dbReference type="EMBL" id="MK072278">
    <property type="protein sequence ID" value="AYV81480.1"/>
    <property type="molecule type" value="Genomic_DNA"/>
</dbReference>
<reference evidence="1" key="1">
    <citation type="submission" date="2018-10" db="EMBL/GenBank/DDBJ databases">
        <title>Hidden diversity of soil giant viruses.</title>
        <authorList>
            <person name="Schulz F."/>
            <person name="Alteio L."/>
            <person name="Goudeau D."/>
            <person name="Ryan E.M."/>
            <person name="Malmstrom R.R."/>
            <person name="Blanchard J."/>
            <person name="Woyke T."/>
        </authorList>
    </citation>
    <scope>NUCLEOTIDE SEQUENCE</scope>
    <source>
        <strain evidence="1">HAV1</strain>
    </source>
</reference>
<name>A0A3G5A2W5_9VIRU</name>
<gene>
    <name evidence="1" type="ORF">Harvfovirus36_11</name>
</gene>
<organism evidence="1">
    <name type="scientific">Harvfovirus sp</name>
    <dbReference type="NCBI Taxonomy" id="2487768"/>
    <lineage>
        <taxon>Viruses</taxon>
        <taxon>Varidnaviria</taxon>
        <taxon>Bamfordvirae</taxon>
        <taxon>Nucleocytoviricota</taxon>
        <taxon>Megaviricetes</taxon>
        <taxon>Imitervirales</taxon>
        <taxon>Mimiviridae</taxon>
        <taxon>Klosneuvirinae</taxon>
    </lineage>
</organism>